<dbReference type="AlphaFoldDB" id="A0A242KYY5"/>
<evidence type="ECO:0000256" key="1">
    <source>
        <dbReference type="SAM" id="MobiDB-lite"/>
    </source>
</evidence>
<gene>
    <name evidence="2" type="ORF">A5802_000804</name>
</gene>
<comment type="caution">
    <text evidence="2">The sequence shown here is derived from an EMBL/GenBank/DDBJ whole genome shotgun (WGS) entry which is preliminary data.</text>
</comment>
<dbReference type="Proteomes" id="UP000195024">
    <property type="component" value="Unassembled WGS sequence"/>
</dbReference>
<organism evidence="2 3">
    <name type="scientific">Enterococcus mundtii</name>
    <dbReference type="NCBI Taxonomy" id="53346"/>
    <lineage>
        <taxon>Bacteria</taxon>
        <taxon>Bacillati</taxon>
        <taxon>Bacillota</taxon>
        <taxon>Bacilli</taxon>
        <taxon>Lactobacillales</taxon>
        <taxon>Enterococcaceae</taxon>
        <taxon>Enterococcus</taxon>
    </lineage>
</organism>
<proteinExistence type="predicted"/>
<feature type="region of interest" description="Disordered" evidence="1">
    <location>
        <begin position="339"/>
        <end position="373"/>
    </location>
</feature>
<evidence type="ECO:0000313" key="3">
    <source>
        <dbReference type="Proteomes" id="UP000195024"/>
    </source>
</evidence>
<name>A0A242KYY5_ENTMU</name>
<dbReference type="RefSeq" id="WP_086334586.1">
    <property type="nucleotide sequence ID" value="NZ_NGMS01000001.1"/>
</dbReference>
<reference evidence="2 3" key="1">
    <citation type="submission" date="2017-05" db="EMBL/GenBank/DDBJ databases">
        <title>The Genome Sequence of Enterococcus mundtii 6B1_DIV0119.</title>
        <authorList>
            <consortium name="The Broad Institute Genomics Platform"/>
            <consortium name="The Broad Institute Genomic Center for Infectious Diseases"/>
            <person name="Earl A."/>
            <person name="Manson A."/>
            <person name="Schwartman J."/>
            <person name="Gilmore M."/>
            <person name="Abouelleil A."/>
            <person name="Cao P."/>
            <person name="Chapman S."/>
            <person name="Cusick C."/>
            <person name="Shea T."/>
            <person name="Young S."/>
            <person name="Neafsey D."/>
            <person name="Nusbaum C."/>
            <person name="Birren B."/>
        </authorList>
    </citation>
    <scope>NUCLEOTIDE SEQUENCE [LARGE SCALE GENOMIC DNA]</scope>
    <source>
        <strain evidence="2 3">6B1_DIV0119</strain>
    </source>
</reference>
<protein>
    <submittedName>
        <fullName evidence="2">Uncharacterized protein</fullName>
    </submittedName>
</protein>
<evidence type="ECO:0000313" key="2">
    <source>
        <dbReference type="EMBL" id="OTP27069.1"/>
    </source>
</evidence>
<sequence>MDKQLRKLLQDERKYLYADFSTLHKTQQKLYNEIIKEQNNLLNKFPENGTQAKKLIDPINSYENKIEMWVANAMRMEKMEKHIQSIRLKLHAGFSQPSKAFERMGYQENSARIMLEKRNEQFYPKVFQQLISNITSFLGQNVTFARGEAKIPQSVDLNLSKKTLQTRKDRLSAEFKVLHKESNEWKNDLKTLTKQVLKHREDLENPDFRMDFKRGLESHHSIEHIAGPVINSIESLHSSMLNYAESLIHLNKKEGELFETRAQINGKEQYVNGSHTLKSLNYQRGQALTDLKAISKEYYTPKVLSAIDYVRGLGAGVLRTVDVDKHVQTDRKLQQVSQLKAQGSFADRANRAKKMAGDFQQNRPTASNHEKSR</sequence>
<accession>A0A242KYY5</accession>
<dbReference type="EMBL" id="NGMS01000001">
    <property type="protein sequence ID" value="OTP27069.1"/>
    <property type="molecule type" value="Genomic_DNA"/>
</dbReference>